<comment type="caution">
    <text evidence="7">The sequence shown here is derived from an EMBL/GenBank/DDBJ whole genome shotgun (WGS) entry which is preliminary data.</text>
</comment>
<dbReference type="STRING" id="205917.A0A4Y9Z9C3"/>
<accession>A0A4Y9Z9C3</accession>
<dbReference type="SUPFAM" id="SSF51905">
    <property type="entry name" value="FAD/NAD(P)-binding domain"/>
    <property type="match status" value="1"/>
</dbReference>
<keyword evidence="3" id="KW-0274">FAD</keyword>
<reference evidence="7 8" key="1">
    <citation type="submission" date="2019-02" db="EMBL/GenBank/DDBJ databases">
        <title>Genome sequencing of the rare red list fungi Dentipellis fragilis.</title>
        <authorList>
            <person name="Buettner E."/>
            <person name="Kellner H."/>
        </authorList>
    </citation>
    <scope>NUCLEOTIDE SEQUENCE [LARGE SCALE GENOMIC DNA]</scope>
    <source>
        <strain evidence="7 8">DSM 105465</strain>
    </source>
</reference>
<evidence type="ECO:0000256" key="1">
    <source>
        <dbReference type="ARBA" id="ARBA00001974"/>
    </source>
</evidence>
<feature type="domain" description="FAD-binding" evidence="6">
    <location>
        <begin position="5"/>
        <end position="356"/>
    </location>
</feature>
<evidence type="ECO:0000256" key="3">
    <source>
        <dbReference type="ARBA" id="ARBA00022827"/>
    </source>
</evidence>
<keyword evidence="4" id="KW-0560">Oxidoreductase</keyword>
<gene>
    <name evidence="7" type="ORF">EVG20_g2566</name>
</gene>
<dbReference type="InterPro" id="IPR050641">
    <property type="entry name" value="RIFMO-like"/>
</dbReference>
<name>A0A4Y9Z9C3_9AGAM</name>
<dbReference type="Gene3D" id="3.40.30.120">
    <property type="match status" value="1"/>
</dbReference>
<evidence type="ECO:0000259" key="6">
    <source>
        <dbReference type="Pfam" id="PF01494"/>
    </source>
</evidence>
<dbReference type="InterPro" id="IPR002938">
    <property type="entry name" value="FAD-bd"/>
</dbReference>
<evidence type="ECO:0000313" key="7">
    <source>
        <dbReference type="EMBL" id="TFY70433.1"/>
    </source>
</evidence>
<dbReference type="InterPro" id="IPR036188">
    <property type="entry name" value="FAD/NAD-bd_sf"/>
</dbReference>
<protein>
    <recommendedName>
        <fullName evidence="6">FAD-binding domain-containing protein</fullName>
    </recommendedName>
</protein>
<feature type="region of interest" description="Disordered" evidence="5">
    <location>
        <begin position="364"/>
        <end position="383"/>
    </location>
</feature>
<sequence length="564" mass="60600">MSSNVDVLIVGAGPTGLVAALTLAKNGVSVRIIEKLPQHPLGQRGAGIMPRTLEVYHFLGVLEDIKKASVPVIDYKEWKDGKPVKTYPIAPLLEPTPTYPERRAHLLGQDAACGILRDHLRACGIEVELATELVRLEQQEDSVIAGVVGKQGGKETNDTITAKYVVGADGAKGAVRKLLDLSFLGETRDALHVIIGDVEAYGIDQEHWHKFGDVPNDAFMLRPTNRSAKENIYFLSAFGPNLDYTRAVEDHEYLRDFIYGLAKLPELKIGKVETIADYRPNIRLVNSFSNGRVFIAGDAAHVHSPTGGQGMNSSIMDAFNLSWKLALATKGLASPALLESYNAERLPVIKEMLQRTTAIMNRTFNPASGPRGPAPPAAAGKGAGLSPWQRSTILNQLGVHYRWSPVVVDEAVEELEAKDKGKAAELTASTYVAEEDGRLHAGDRAPDASGLVDLKAGEVKRLFDTFGPDHHTVLVFADGETASVLEPLARFPTGLIRTVVIRSQESIASAGAENADLVLQDKQGHAYPAYGTTGVAVVRPDGVVGALVGGAEGVERYFAGVFAV</sequence>
<dbReference type="OrthoDB" id="2690153at2759"/>
<dbReference type="Pfam" id="PF01494">
    <property type="entry name" value="FAD_binding_3"/>
    <property type="match status" value="1"/>
</dbReference>
<evidence type="ECO:0000256" key="5">
    <source>
        <dbReference type="SAM" id="MobiDB-lite"/>
    </source>
</evidence>
<organism evidence="7 8">
    <name type="scientific">Dentipellis fragilis</name>
    <dbReference type="NCBI Taxonomy" id="205917"/>
    <lineage>
        <taxon>Eukaryota</taxon>
        <taxon>Fungi</taxon>
        <taxon>Dikarya</taxon>
        <taxon>Basidiomycota</taxon>
        <taxon>Agaricomycotina</taxon>
        <taxon>Agaricomycetes</taxon>
        <taxon>Russulales</taxon>
        <taxon>Hericiaceae</taxon>
        <taxon>Dentipellis</taxon>
    </lineage>
</organism>
<evidence type="ECO:0000313" key="8">
    <source>
        <dbReference type="Proteomes" id="UP000298327"/>
    </source>
</evidence>
<dbReference type="Proteomes" id="UP000298327">
    <property type="component" value="Unassembled WGS sequence"/>
</dbReference>
<dbReference type="AlphaFoldDB" id="A0A4Y9Z9C3"/>
<dbReference type="GO" id="GO:0016709">
    <property type="term" value="F:oxidoreductase activity, acting on paired donors, with incorporation or reduction of molecular oxygen, NAD(P)H as one donor, and incorporation of one atom of oxygen"/>
    <property type="evidence" value="ECO:0007669"/>
    <property type="project" value="UniProtKB-ARBA"/>
</dbReference>
<keyword evidence="2" id="KW-0285">Flavoprotein</keyword>
<evidence type="ECO:0000256" key="4">
    <source>
        <dbReference type="ARBA" id="ARBA00023002"/>
    </source>
</evidence>
<proteinExistence type="predicted"/>
<dbReference type="PRINTS" id="PR00420">
    <property type="entry name" value="RNGMNOXGNASE"/>
</dbReference>
<evidence type="ECO:0000256" key="2">
    <source>
        <dbReference type="ARBA" id="ARBA00022630"/>
    </source>
</evidence>
<dbReference type="GO" id="GO:0071949">
    <property type="term" value="F:FAD binding"/>
    <property type="evidence" value="ECO:0007669"/>
    <property type="project" value="InterPro"/>
</dbReference>
<comment type="cofactor">
    <cofactor evidence="1">
        <name>FAD</name>
        <dbReference type="ChEBI" id="CHEBI:57692"/>
    </cofactor>
</comment>
<dbReference type="Gene3D" id="3.50.50.60">
    <property type="entry name" value="FAD/NAD(P)-binding domain"/>
    <property type="match status" value="1"/>
</dbReference>
<keyword evidence="8" id="KW-1185">Reference proteome</keyword>
<dbReference type="PANTHER" id="PTHR43004:SF19">
    <property type="entry name" value="BINDING MONOOXYGENASE, PUTATIVE (JCVI)-RELATED"/>
    <property type="match status" value="1"/>
</dbReference>
<dbReference type="Gene3D" id="3.30.70.2450">
    <property type="match status" value="1"/>
</dbReference>
<dbReference type="PANTHER" id="PTHR43004">
    <property type="entry name" value="TRK SYSTEM POTASSIUM UPTAKE PROTEIN"/>
    <property type="match status" value="1"/>
</dbReference>
<dbReference type="EMBL" id="SEOQ01000101">
    <property type="protein sequence ID" value="TFY70433.1"/>
    <property type="molecule type" value="Genomic_DNA"/>
</dbReference>